<feature type="transmembrane region" description="Helical" evidence="6">
    <location>
        <begin position="66"/>
        <end position="90"/>
    </location>
</feature>
<feature type="region of interest" description="Disordered" evidence="5">
    <location>
        <begin position="254"/>
        <end position="312"/>
    </location>
</feature>
<keyword evidence="2 6" id="KW-0812">Transmembrane</keyword>
<feature type="region of interest" description="Disordered" evidence="5">
    <location>
        <begin position="482"/>
        <end position="523"/>
    </location>
</feature>
<reference evidence="8 9" key="1">
    <citation type="journal article" date="2024" name="Commun. Biol.">
        <title>Comparative genomic analysis of thermophilic fungi reveals convergent evolutionary adaptations and gene losses.</title>
        <authorList>
            <person name="Steindorff A.S."/>
            <person name="Aguilar-Pontes M.V."/>
            <person name="Robinson A.J."/>
            <person name="Andreopoulos B."/>
            <person name="LaButti K."/>
            <person name="Kuo A."/>
            <person name="Mondo S."/>
            <person name="Riley R."/>
            <person name="Otillar R."/>
            <person name="Haridas S."/>
            <person name="Lipzen A."/>
            <person name="Grimwood J."/>
            <person name="Schmutz J."/>
            <person name="Clum A."/>
            <person name="Reid I.D."/>
            <person name="Moisan M.C."/>
            <person name="Butler G."/>
            <person name="Nguyen T.T.M."/>
            <person name="Dewar K."/>
            <person name="Conant G."/>
            <person name="Drula E."/>
            <person name="Henrissat B."/>
            <person name="Hansel C."/>
            <person name="Singer S."/>
            <person name="Hutchinson M.I."/>
            <person name="de Vries R.P."/>
            <person name="Natvig D.O."/>
            <person name="Powell A.J."/>
            <person name="Tsang A."/>
            <person name="Grigoriev I.V."/>
        </authorList>
    </citation>
    <scope>NUCLEOTIDE SEQUENCE [LARGE SCALE GENOMIC DNA]</scope>
    <source>
        <strain evidence="8 9">ATCC 22073</strain>
    </source>
</reference>
<feature type="compositionally biased region" description="Basic and acidic residues" evidence="5">
    <location>
        <begin position="505"/>
        <end position="516"/>
    </location>
</feature>
<sequence>MLSKTNGIDAPPLRGGSTQDLTIEQRDTIERIERLGASISVIGVCLIFAAYGLFKRARTLPNTFIFFASIANLGASIACLIGYAGLAAGLDSALCQAQAFLLEMFMQSDPWWSFAMAANVYMVFFMNYPTSYFHRHLWLYCLVCFGGPAVPALICLLYAPKGKRIYGHAQLWCWIDDDYNQLRILTYYLPIWLCILLSSAIYLAVGCRVFRQRSQLRNLTFSNQGNETFIDEIGIHEKGGQAYGIVTTDIRVTAEPSASPTPPSTPSGSIEPVLRQPAPLSPVHNVWGSPDDEDGEPTTSSLSKNNQSSPHYFQHPEVTVTSIISSAGAASFAGPQGLHDPDSGRVWRGTQLFTLSTPNPRGPEPPASSNCNFLLPVARSWRRFRAKLANLDPVKLGYLRTSFLFALSIFVTWTPSSINRVYALVYPDRPASYPLNLAGAVVLPLQGLWNAVIFGATTWTTLKEEVAALVASIGGMKSRASDLAGEGSAGPFGPLGGRGPGGGNEDGRIEGQHGRTLEPPVSPLSPVKLGWAGVREVRNLPSPHSPYSPRASMRNVRVIKGGSL</sequence>
<dbReference type="InterPro" id="IPR017981">
    <property type="entry name" value="GPCR_2-like_7TM"/>
</dbReference>
<feature type="compositionally biased region" description="Gly residues" evidence="5">
    <location>
        <begin position="487"/>
        <end position="504"/>
    </location>
</feature>
<evidence type="ECO:0000256" key="6">
    <source>
        <dbReference type="SAM" id="Phobius"/>
    </source>
</evidence>
<keyword evidence="9" id="KW-1185">Reference proteome</keyword>
<dbReference type="PROSITE" id="PS50261">
    <property type="entry name" value="G_PROTEIN_RECEP_F2_4"/>
    <property type="match status" value="1"/>
</dbReference>
<evidence type="ECO:0000259" key="7">
    <source>
        <dbReference type="PROSITE" id="PS50261"/>
    </source>
</evidence>
<dbReference type="InterPro" id="IPR000832">
    <property type="entry name" value="GPCR_2_secretin-like"/>
</dbReference>
<organism evidence="8 9">
    <name type="scientific">Remersonia thermophila</name>
    <dbReference type="NCBI Taxonomy" id="72144"/>
    <lineage>
        <taxon>Eukaryota</taxon>
        <taxon>Fungi</taxon>
        <taxon>Dikarya</taxon>
        <taxon>Ascomycota</taxon>
        <taxon>Pezizomycotina</taxon>
        <taxon>Sordariomycetes</taxon>
        <taxon>Sordariomycetidae</taxon>
        <taxon>Sordariales</taxon>
        <taxon>Sordariales incertae sedis</taxon>
        <taxon>Remersonia</taxon>
    </lineage>
</organism>
<dbReference type="EMBL" id="JAZGUE010000001">
    <property type="protein sequence ID" value="KAL2271394.1"/>
    <property type="molecule type" value="Genomic_DNA"/>
</dbReference>
<evidence type="ECO:0000256" key="5">
    <source>
        <dbReference type="SAM" id="MobiDB-lite"/>
    </source>
</evidence>
<keyword evidence="3 6" id="KW-1133">Transmembrane helix</keyword>
<feature type="transmembrane region" description="Helical" evidence="6">
    <location>
        <begin position="435"/>
        <end position="456"/>
    </location>
</feature>
<evidence type="ECO:0000256" key="4">
    <source>
        <dbReference type="ARBA" id="ARBA00023136"/>
    </source>
</evidence>
<dbReference type="Pfam" id="PF00002">
    <property type="entry name" value="7tm_2"/>
    <property type="match status" value="1"/>
</dbReference>
<feature type="domain" description="G-protein coupled receptors family 2 profile 2" evidence="7">
    <location>
        <begin position="29"/>
        <end position="214"/>
    </location>
</feature>
<dbReference type="Proteomes" id="UP001600064">
    <property type="component" value="Unassembled WGS sequence"/>
</dbReference>
<dbReference type="Gene3D" id="1.20.1070.10">
    <property type="entry name" value="Rhodopsin 7-helix transmembrane proteins"/>
    <property type="match status" value="1"/>
</dbReference>
<keyword evidence="4 6" id="KW-0472">Membrane</keyword>
<feature type="transmembrane region" description="Helical" evidence="6">
    <location>
        <begin position="397"/>
        <end position="415"/>
    </location>
</feature>
<evidence type="ECO:0000313" key="9">
    <source>
        <dbReference type="Proteomes" id="UP001600064"/>
    </source>
</evidence>
<evidence type="ECO:0000256" key="1">
    <source>
        <dbReference type="ARBA" id="ARBA00004141"/>
    </source>
</evidence>
<comment type="subcellular location">
    <subcellularLocation>
        <location evidence="1">Membrane</location>
        <topology evidence="1">Multi-pass membrane protein</topology>
    </subcellularLocation>
</comment>
<feature type="transmembrane region" description="Helical" evidence="6">
    <location>
        <begin position="110"/>
        <end position="128"/>
    </location>
</feature>
<dbReference type="RefSeq" id="XP_070870118.1">
    <property type="nucleotide sequence ID" value="XM_071014444.1"/>
</dbReference>
<feature type="compositionally biased region" description="Polar residues" evidence="5">
    <location>
        <begin position="297"/>
        <end position="311"/>
    </location>
</feature>
<evidence type="ECO:0000256" key="3">
    <source>
        <dbReference type="ARBA" id="ARBA00022989"/>
    </source>
</evidence>
<protein>
    <recommendedName>
        <fullName evidence="7">G-protein coupled receptors family 2 profile 2 domain-containing protein</fullName>
    </recommendedName>
</protein>
<dbReference type="PANTHER" id="PTHR23112">
    <property type="entry name" value="G PROTEIN-COUPLED RECEPTOR 157-RELATED"/>
    <property type="match status" value="1"/>
</dbReference>
<evidence type="ECO:0000313" key="8">
    <source>
        <dbReference type="EMBL" id="KAL2271394.1"/>
    </source>
</evidence>
<gene>
    <name evidence="8" type="ORF">VTJ83DRAFT_765</name>
</gene>
<dbReference type="SUPFAM" id="SSF81321">
    <property type="entry name" value="Family A G protein-coupled receptor-like"/>
    <property type="match status" value="1"/>
</dbReference>
<feature type="transmembrane region" description="Helical" evidence="6">
    <location>
        <begin position="137"/>
        <end position="159"/>
    </location>
</feature>
<evidence type="ECO:0000256" key="2">
    <source>
        <dbReference type="ARBA" id="ARBA00022692"/>
    </source>
</evidence>
<name>A0ABR4DPE9_9PEZI</name>
<dbReference type="GeneID" id="98129088"/>
<dbReference type="PANTHER" id="PTHR23112:SF0">
    <property type="entry name" value="TRANSMEMBRANE PROTEIN 116"/>
    <property type="match status" value="1"/>
</dbReference>
<feature type="transmembrane region" description="Helical" evidence="6">
    <location>
        <begin position="35"/>
        <end position="54"/>
    </location>
</feature>
<feature type="transmembrane region" description="Helical" evidence="6">
    <location>
        <begin position="187"/>
        <end position="210"/>
    </location>
</feature>
<proteinExistence type="predicted"/>
<accession>A0ABR4DPE9</accession>
<comment type="caution">
    <text evidence="8">The sequence shown here is derived from an EMBL/GenBank/DDBJ whole genome shotgun (WGS) entry which is preliminary data.</text>
</comment>